<feature type="non-terminal residue" evidence="1">
    <location>
        <position position="146"/>
    </location>
</feature>
<dbReference type="EMBL" id="HAEF01009340">
    <property type="protein sequence ID" value="SBR48304.1"/>
    <property type="molecule type" value="Transcribed_RNA"/>
</dbReference>
<reference evidence="1" key="1">
    <citation type="submission" date="2016-05" db="EMBL/GenBank/DDBJ databases">
        <authorList>
            <person name="Lavstsen T."/>
            <person name="Jespersen J.S."/>
        </authorList>
    </citation>
    <scope>NUCLEOTIDE SEQUENCE</scope>
    <source>
        <tissue evidence="1">Brain</tissue>
    </source>
</reference>
<dbReference type="AlphaFoldDB" id="A0A1A8LWF3"/>
<name>A0A1A8LWF3_9TELE</name>
<sequence>SLQGEKMHQNRFRIQRVMVDLHADSSMPLSRGGSTHPRWWSHRSLDTGCRTFGPKCKGKVALLTTLFVGEEWVKISVSDVHLRCSTLLETYPKDLQLLQPKVALPNIDATGLNSRLFRFLFAYIFENHLCVGLSQKNHNKNIYVCV</sequence>
<accession>A0A1A8LWF3</accession>
<feature type="non-terminal residue" evidence="1">
    <location>
        <position position="1"/>
    </location>
</feature>
<proteinExistence type="predicted"/>
<protein>
    <submittedName>
        <fullName evidence="1">Uncharacterized protein</fullName>
    </submittedName>
</protein>
<gene>
    <name evidence="1" type="primary">EGR_05204</name>
</gene>
<organism evidence="1">
    <name type="scientific">Nothobranchius pienaari</name>
    <dbReference type="NCBI Taxonomy" id="704102"/>
    <lineage>
        <taxon>Eukaryota</taxon>
        <taxon>Metazoa</taxon>
        <taxon>Chordata</taxon>
        <taxon>Craniata</taxon>
        <taxon>Vertebrata</taxon>
        <taxon>Euteleostomi</taxon>
        <taxon>Actinopterygii</taxon>
        <taxon>Neopterygii</taxon>
        <taxon>Teleostei</taxon>
        <taxon>Neoteleostei</taxon>
        <taxon>Acanthomorphata</taxon>
        <taxon>Ovalentaria</taxon>
        <taxon>Atherinomorphae</taxon>
        <taxon>Cyprinodontiformes</taxon>
        <taxon>Nothobranchiidae</taxon>
        <taxon>Nothobranchius</taxon>
    </lineage>
</organism>
<reference evidence="1" key="2">
    <citation type="submission" date="2016-06" db="EMBL/GenBank/DDBJ databases">
        <title>The genome of a short-lived fish provides insights into sex chromosome evolution and the genetic control of aging.</title>
        <authorList>
            <person name="Reichwald K."/>
            <person name="Felder M."/>
            <person name="Petzold A."/>
            <person name="Koch P."/>
            <person name="Groth M."/>
            <person name="Platzer M."/>
        </authorList>
    </citation>
    <scope>NUCLEOTIDE SEQUENCE</scope>
    <source>
        <tissue evidence="1">Brain</tissue>
    </source>
</reference>
<evidence type="ECO:0000313" key="1">
    <source>
        <dbReference type="EMBL" id="SBR48304.1"/>
    </source>
</evidence>